<dbReference type="GO" id="GO:0071972">
    <property type="term" value="F:peptidoglycan L,D-transpeptidase activity"/>
    <property type="evidence" value="ECO:0007669"/>
    <property type="project" value="TreeGrafter"/>
</dbReference>
<dbReference type="PROSITE" id="PS52029">
    <property type="entry name" value="LD_TPASE"/>
    <property type="match status" value="1"/>
</dbReference>
<comment type="caution">
    <text evidence="9">The sequence shown here is derived from an EMBL/GenBank/DDBJ whole genome shotgun (WGS) entry which is preliminary data.</text>
</comment>
<feature type="active site" description="Nucleophile" evidence="7">
    <location>
        <position position="260"/>
    </location>
</feature>
<keyword evidence="5 7" id="KW-0573">Peptidoglycan synthesis</keyword>
<name>A0AA37QAY0_9BACT</name>
<feature type="active site" description="Proton donor/acceptor" evidence="7">
    <location>
        <position position="244"/>
    </location>
</feature>
<dbReference type="GO" id="GO:0016740">
    <property type="term" value="F:transferase activity"/>
    <property type="evidence" value="ECO:0007669"/>
    <property type="project" value="UniProtKB-KW"/>
</dbReference>
<feature type="domain" description="L,D-TPase catalytic" evidence="8">
    <location>
        <begin position="83"/>
        <end position="284"/>
    </location>
</feature>
<sequence>MFRAIRFGGRHAWWLLAAVFVAMALTTRLLAVAADARWERDVARMVFNDNLELLRQLRAEAGQATDSLQRLLSETPDTPADAPYLVVSVAERRLWYKQGDSVLFGTQVATGSGKTLVRDDGAGAHWKFETPRGRLVVISKDSMPAWVPPDWHFVEQARKRGLGLVRLNRGQELRAADGSIVTVQGSDVVRRYPNGRVVPYTASDGREIVVGGNLLVPPFGTNQRRYKDVLGTRRLNLGDGYALHGTNRPETIGQAVSHGCVRLRNEDIEWLYQHVPVGTPVYIY</sequence>
<dbReference type="PANTHER" id="PTHR30582">
    <property type="entry name" value="L,D-TRANSPEPTIDASE"/>
    <property type="match status" value="1"/>
</dbReference>
<dbReference type="SUPFAM" id="SSF141523">
    <property type="entry name" value="L,D-transpeptidase catalytic domain-like"/>
    <property type="match status" value="1"/>
</dbReference>
<comment type="pathway">
    <text evidence="1 7">Cell wall biogenesis; peptidoglycan biosynthesis.</text>
</comment>
<evidence type="ECO:0000256" key="5">
    <source>
        <dbReference type="ARBA" id="ARBA00022984"/>
    </source>
</evidence>
<dbReference type="Gene3D" id="2.40.440.10">
    <property type="entry name" value="L,D-transpeptidase catalytic domain-like"/>
    <property type="match status" value="1"/>
</dbReference>
<dbReference type="EMBL" id="BRXS01000007">
    <property type="protein sequence ID" value="GLC27967.1"/>
    <property type="molecule type" value="Genomic_DNA"/>
</dbReference>
<evidence type="ECO:0000256" key="6">
    <source>
        <dbReference type="ARBA" id="ARBA00023316"/>
    </source>
</evidence>
<proteinExistence type="inferred from homology"/>
<dbReference type="InterPro" id="IPR050979">
    <property type="entry name" value="LD-transpeptidase"/>
</dbReference>
<dbReference type="AlphaFoldDB" id="A0AA37QAY0"/>
<reference evidence="9" key="1">
    <citation type="submission" date="2022-08" db="EMBL/GenBank/DDBJ databases">
        <title>Draft genome sequencing of Roseisolibacter agri AW1220.</title>
        <authorList>
            <person name="Tobiishi Y."/>
            <person name="Tonouchi A."/>
        </authorList>
    </citation>
    <scope>NUCLEOTIDE SEQUENCE</scope>
    <source>
        <strain evidence="9">AW1220</strain>
    </source>
</reference>
<dbReference type="CDD" id="cd16913">
    <property type="entry name" value="YkuD_like"/>
    <property type="match status" value="1"/>
</dbReference>
<evidence type="ECO:0000313" key="9">
    <source>
        <dbReference type="EMBL" id="GLC27967.1"/>
    </source>
</evidence>
<keyword evidence="10" id="KW-1185">Reference proteome</keyword>
<dbReference type="Pfam" id="PF03734">
    <property type="entry name" value="YkuD"/>
    <property type="match status" value="1"/>
</dbReference>
<dbReference type="GO" id="GO:0005576">
    <property type="term" value="C:extracellular region"/>
    <property type="evidence" value="ECO:0007669"/>
    <property type="project" value="TreeGrafter"/>
</dbReference>
<keyword evidence="4 7" id="KW-0133">Cell shape</keyword>
<dbReference type="InterPro" id="IPR005490">
    <property type="entry name" value="LD_TPept_cat_dom"/>
</dbReference>
<evidence type="ECO:0000256" key="1">
    <source>
        <dbReference type="ARBA" id="ARBA00004752"/>
    </source>
</evidence>
<keyword evidence="3" id="KW-0808">Transferase</keyword>
<dbReference type="Proteomes" id="UP001161325">
    <property type="component" value="Unassembled WGS sequence"/>
</dbReference>
<protein>
    <recommendedName>
        <fullName evidence="8">L,D-TPase catalytic domain-containing protein</fullName>
    </recommendedName>
</protein>
<accession>A0AA37QAY0</accession>
<keyword evidence="6 7" id="KW-0961">Cell wall biogenesis/degradation</keyword>
<dbReference type="GO" id="GO:0071555">
    <property type="term" value="P:cell wall organization"/>
    <property type="evidence" value="ECO:0007669"/>
    <property type="project" value="UniProtKB-UniRule"/>
</dbReference>
<organism evidence="9 10">
    <name type="scientific">Roseisolibacter agri</name>
    <dbReference type="NCBI Taxonomy" id="2014610"/>
    <lineage>
        <taxon>Bacteria</taxon>
        <taxon>Pseudomonadati</taxon>
        <taxon>Gemmatimonadota</taxon>
        <taxon>Gemmatimonadia</taxon>
        <taxon>Gemmatimonadales</taxon>
        <taxon>Gemmatimonadaceae</taxon>
        <taxon>Roseisolibacter</taxon>
    </lineage>
</organism>
<evidence type="ECO:0000313" key="10">
    <source>
        <dbReference type="Proteomes" id="UP001161325"/>
    </source>
</evidence>
<dbReference type="InterPro" id="IPR038063">
    <property type="entry name" value="Transpep_catalytic_dom"/>
</dbReference>
<evidence type="ECO:0000256" key="3">
    <source>
        <dbReference type="ARBA" id="ARBA00022679"/>
    </source>
</evidence>
<dbReference type="GO" id="GO:0018104">
    <property type="term" value="P:peptidoglycan-protein cross-linking"/>
    <property type="evidence" value="ECO:0007669"/>
    <property type="project" value="TreeGrafter"/>
</dbReference>
<comment type="similarity">
    <text evidence="2">Belongs to the YkuD family.</text>
</comment>
<evidence type="ECO:0000256" key="7">
    <source>
        <dbReference type="PROSITE-ProRule" id="PRU01373"/>
    </source>
</evidence>
<gene>
    <name evidence="9" type="ORF">rosag_44800</name>
</gene>
<evidence type="ECO:0000256" key="4">
    <source>
        <dbReference type="ARBA" id="ARBA00022960"/>
    </source>
</evidence>
<dbReference type="RefSeq" id="WP_284352394.1">
    <property type="nucleotide sequence ID" value="NZ_BRXS01000007.1"/>
</dbReference>
<dbReference type="GO" id="GO:0008360">
    <property type="term" value="P:regulation of cell shape"/>
    <property type="evidence" value="ECO:0007669"/>
    <property type="project" value="UniProtKB-UniRule"/>
</dbReference>
<evidence type="ECO:0000256" key="2">
    <source>
        <dbReference type="ARBA" id="ARBA00005992"/>
    </source>
</evidence>
<evidence type="ECO:0000259" key="8">
    <source>
        <dbReference type="PROSITE" id="PS52029"/>
    </source>
</evidence>